<evidence type="ECO:0000256" key="13">
    <source>
        <dbReference type="ARBA" id="ARBA00023004"/>
    </source>
</evidence>
<dbReference type="InterPro" id="IPR036010">
    <property type="entry name" value="2Fe-2S_ferredoxin-like_sf"/>
</dbReference>
<dbReference type="SUPFAM" id="SSF54292">
    <property type="entry name" value="2Fe-2S ferredoxin-like"/>
    <property type="match status" value="1"/>
</dbReference>
<dbReference type="InterPro" id="IPR002888">
    <property type="entry name" value="2Fe-2S-bd"/>
</dbReference>
<dbReference type="EC" id="1.17.3.2" evidence="5"/>
<evidence type="ECO:0000256" key="8">
    <source>
        <dbReference type="ARBA" id="ARBA00022630"/>
    </source>
</evidence>
<evidence type="ECO:0000256" key="10">
    <source>
        <dbReference type="ARBA" id="ARBA00022723"/>
    </source>
</evidence>
<comment type="cofactor">
    <cofactor evidence="17">
        <name>[2Fe-2S] cluster</name>
        <dbReference type="ChEBI" id="CHEBI:190135"/>
    </cofactor>
</comment>
<comment type="cofactor">
    <cofactor evidence="1 22">
        <name>FAD</name>
        <dbReference type="ChEBI" id="CHEBI:57692"/>
    </cofactor>
</comment>
<feature type="binding site" evidence="23">
    <location>
        <position position="53"/>
    </location>
    <ligand>
        <name>[2Fe-2S] cluster</name>
        <dbReference type="ChEBI" id="CHEBI:190135"/>
        <label>1</label>
    </ligand>
</feature>
<dbReference type="Gene3D" id="3.90.1170.50">
    <property type="entry name" value="Aldehyde oxidase/xanthine dehydrogenase, a/b hammerhead"/>
    <property type="match status" value="1"/>
</dbReference>
<dbReference type="Pfam" id="PF00941">
    <property type="entry name" value="FAD_binding_5"/>
    <property type="match status" value="1"/>
</dbReference>
<dbReference type="InterPro" id="IPR036856">
    <property type="entry name" value="Ald_Oxase/Xan_DH_a/b_sf"/>
</dbReference>
<evidence type="ECO:0000256" key="4">
    <source>
        <dbReference type="ARBA" id="ARBA00013123"/>
    </source>
</evidence>
<dbReference type="Pfam" id="PF03450">
    <property type="entry name" value="CO_deh_flav_C"/>
    <property type="match status" value="1"/>
</dbReference>
<dbReference type="Pfam" id="PF01315">
    <property type="entry name" value="Ald_Xan_dh_C"/>
    <property type="match status" value="1"/>
</dbReference>
<keyword evidence="7 23" id="KW-0500">Molybdenum</keyword>
<comment type="catalytic activity">
    <reaction evidence="18">
        <text>xanthine + O2 + H2O = urate + H2O2</text>
        <dbReference type="Rhea" id="RHEA:21132"/>
        <dbReference type="ChEBI" id="CHEBI:15377"/>
        <dbReference type="ChEBI" id="CHEBI:15379"/>
        <dbReference type="ChEBI" id="CHEBI:16240"/>
        <dbReference type="ChEBI" id="CHEBI:17712"/>
        <dbReference type="ChEBI" id="CHEBI:17775"/>
        <dbReference type="EC" id="1.17.3.2"/>
    </reaction>
</comment>
<evidence type="ECO:0000259" key="25">
    <source>
        <dbReference type="PROSITE" id="PS51387"/>
    </source>
</evidence>
<evidence type="ECO:0000256" key="15">
    <source>
        <dbReference type="ARBA" id="ARBA00023027"/>
    </source>
</evidence>
<sequence>MLLKGDDLVFFVNGKKITEKNAEPEKTLLTYLRRNLGLTGTKLGCAEGGCGACTVMVSKYHPHQNRIIHYAVNACLAPLCSLHHCAVTTVEGIGSMASKLHPVQERIAKAHGSQCGFCTPGIVMSMYALLRNNPQPSMHDVQEAFQGNLCRCTGYRPILEGYRSFTKDGGCCGGKAQSNGCCMTNEHTQEHVNVTQKLYDQSEFMPLDPTQEIIFPPELMVLSKQPQRELRFAGERVLWIQPCSLEELLELKATYPNAKLVVGNTEVGIEMKFKNLFYPVILAPAYIPELNIIQNTQDGIQVGASVTLTVLGDVLRAAVKKLPAHQTEVFKAVLEQLRWFAGQQIRNVAAVGGNIMTASPISDLNPVFMAASCKLTVMSKGTTFIFPVQGSKVVAFHDLIQNTEGQYFSAFKQSPRKEDDIAIVTCGMNVFFKEQSNIVQSIRISYGGMAPVTVLATATCNRLLNRQWNEELLEEACTSLAEEMSLSPSAPGGMVTYRRTLTISLFYKFFLNVQHKLSLDLLKEVFNIVFFVVVLFQLDSPSSVQLYQAVPPGYSDDVVGQPIMHLSALKQATGEAIYCDDIPCYENELHLALVTSTKAHALIKSIDTSDAMAVPGVVAFISAKDIPGSNMTGPVVYDETVTCVGHIVGAIVADTQAHAQRAAKAVKISYEELQPVIVTIQDAIANKSFFQPVRSIERGDVAQGFKDSDHILHGEMHIGGQEQFYLETNCTLAVPRGEDGEMELFVSTQSASKTQALVAKALGVSANRVVCRVKRMGGGFGGKESRSTILSTVVAVAAHTVKRPVRCMLDRDEDMLVTGGRHPFFGHYKVGYMNNGRVMALEVTLYSNAGNSLDLSLSRALFHMDNSYNIPNIRATGYVCKTNLPSNSAFRGFGGPQGMMIAESWMSDVALSCGLPAEEVHTATFSLSQSISTSGQFHHRSQHRWTKRGLSIIPTKFGISFTAVFLNQAGALVLVYSDGSVLLTHGGTEMGQGLHTKMVQVASKTLGIPCSKIHITETSTNTVPNTSPTAASASSDLNGMAIYNACQTLLQRLQPYKDKNPKGCWEDWVKAAYFDRVHLSANGFYKTPDLGYDFETNSGRPFNYFSYGVAVSEVEIDCLTGSHKNLHTSIVMDVGKSLNPALDIGQVEGGFMQGLGLFTLEELRYSPDGYLYTRGPGMYKIPAFGDIPIELKVSLLRDAPNEKAIFSSKAVGEPPLFLAASVFYAIKDAITAARAESNLTGPFRLDSPATPERIRNACEDKFTKLVCSNFHC</sequence>
<comment type="similarity">
    <text evidence="3">Belongs to the xanthine dehydrogenase family.</text>
</comment>
<evidence type="ECO:0000313" key="27">
    <source>
        <dbReference type="Proteomes" id="UP000694427"/>
    </source>
</evidence>
<dbReference type="CDD" id="cd00207">
    <property type="entry name" value="fer2"/>
    <property type="match status" value="1"/>
</dbReference>
<evidence type="ECO:0000256" key="23">
    <source>
        <dbReference type="PIRSR" id="PIRSR000127-3"/>
    </source>
</evidence>
<dbReference type="InterPro" id="IPR016167">
    <property type="entry name" value="FAD-bd_PCMH_sub1"/>
</dbReference>
<dbReference type="PROSITE" id="PS51387">
    <property type="entry name" value="FAD_PCMH"/>
    <property type="match status" value="1"/>
</dbReference>
<keyword evidence="9 23" id="KW-0001">2Fe-2S</keyword>
<feature type="binding site" evidence="22">
    <location>
        <position position="784"/>
    </location>
    <ligand>
        <name>substrate</name>
    </ligand>
</feature>
<dbReference type="Gene3D" id="3.10.20.30">
    <property type="match status" value="1"/>
</dbReference>
<dbReference type="PROSITE" id="PS00559">
    <property type="entry name" value="MOLYBDOPTERIN_EUK"/>
    <property type="match status" value="1"/>
</dbReference>
<dbReference type="InterPro" id="IPR016208">
    <property type="entry name" value="Ald_Oxase/xanthine_DH-like"/>
</dbReference>
<feature type="binding site" evidence="23">
    <location>
        <position position="891"/>
    </location>
    <ligand>
        <name>Mo-molybdopterin</name>
        <dbReference type="ChEBI" id="CHEBI:71302"/>
    </ligand>
    <ligandPart>
        <name>Mo</name>
        <dbReference type="ChEBI" id="CHEBI:28685"/>
    </ligandPart>
</feature>
<evidence type="ECO:0000256" key="20">
    <source>
        <dbReference type="ARBA" id="ARBA00049517"/>
    </source>
</evidence>
<evidence type="ECO:0000256" key="11">
    <source>
        <dbReference type="ARBA" id="ARBA00022827"/>
    </source>
</evidence>
<feature type="binding site" evidence="23">
    <location>
        <position position="50"/>
    </location>
    <ligand>
        <name>[2Fe-2S] cluster</name>
        <dbReference type="ChEBI" id="CHEBI:190135"/>
        <label>1</label>
    </ligand>
</feature>
<feature type="domain" description="FAD-binding PCMH-type" evidence="25">
    <location>
        <begin position="232"/>
        <end position="417"/>
    </location>
</feature>
<accession>A0A8C1NER4</accession>
<dbReference type="SUPFAM" id="SSF54665">
    <property type="entry name" value="CO dehydrogenase molybdoprotein N-domain-like"/>
    <property type="match status" value="1"/>
</dbReference>
<feature type="binding site" evidence="23">
    <location>
        <position position="152"/>
    </location>
    <ligand>
        <name>[2Fe-2S] cluster</name>
        <dbReference type="ChEBI" id="CHEBI:190135"/>
        <label>2</label>
    </ligand>
</feature>
<evidence type="ECO:0000256" key="6">
    <source>
        <dbReference type="ARBA" id="ARBA00019137"/>
    </source>
</evidence>
<reference evidence="26" key="2">
    <citation type="submission" date="2025-09" db="UniProtKB">
        <authorList>
            <consortium name="Ensembl"/>
        </authorList>
    </citation>
    <scope>IDENTIFICATION</scope>
</reference>
<dbReference type="InterPro" id="IPR036318">
    <property type="entry name" value="FAD-bd_PCMH-like_sf"/>
</dbReference>
<feature type="binding site" evidence="22">
    <location>
        <begin position="260"/>
        <end position="267"/>
    </location>
    <ligand>
        <name>FAD</name>
        <dbReference type="ChEBI" id="CHEBI:57692"/>
    </ligand>
</feature>
<dbReference type="PANTHER" id="PTHR45444">
    <property type="entry name" value="XANTHINE DEHYDROGENASE"/>
    <property type="match status" value="1"/>
</dbReference>
<dbReference type="InterPro" id="IPR008274">
    <property type="entry name" value="AldOxase/xan_DH_MoCoBD1"/>
</dbReference>
<dbReference type="SUPFAM" id="SSF47741">
    <property type="entry name" value="CO dehydrogenase ISP C-domain like"/>
    <property type="match status" value="1"/>
</dbReference>
<dbReference type="InterPro" id="IPR005107">
    <property type="entry name" value="CO_DH_flav_C"/>
</dbReference>
<feature type="domain" description="2Fe-2S ferredoxin-type" evidence="24">
    <location>
        <begin position="6"/>
        <end position="93"/>
    </location>
</feature>
<feature type="binding site" evidence="23">
    <location>
        <position position="780"/>
    </location>
    <ligand>
        <name>Mo-molybdopterin</name>
        <dbReference type="ChEBI" id="CHEBI:71302"/>
    </ligand>
    <ligandPart>
        <name>Mo</name>
        <dbReference type="ChEBI" id="CHEBI:28685"/>
    </ligandPart>
</feature>
<dbReference type="InterPro" id="IPR046867">
    <property type="entry name" value="AldOxase/xan_DH_MoCoBD2"/>
</dbReference>
<keyword evidence="13 23" id="KW-0408">Iron</keyword>
<feature type="binding site" evidence="22">
    <location>
        <position position="412"/>
    </location>
    <ligand>
        <name>FAD</name>
        <dbReference type="ChEBI" id="CHEBI:57692"/>
    </ligand>
</feature>
<dbReference type="NCBIfam" id="TIGR02963">
    <property type="entry name" value="xanthine_xdhA"/>
    <property type="match status" value="1"/>
</dbReference>
<dbReference type="Gene3D" id="3.30.365.10">
    <property type="entry name" value="Aldehyde oxidase/xanthine dehydrogenase, molybdopterin binding domain"/>
    <property type="match status" value="4"/>
</dbReference>
<dbReference type="GO" id="GO:0043546">
    <property type="term" value="F:molybdopterin cofactor binding"/>
    <property type="evidence" value="ECO:0007669"/>
    <property type="project" value="InterPro"/>
</dbReference>
<dbReference type="PANTHER" id="PTHR45444:SF3">
    <property type="entry name" value="XANTHINE DEHYDROGENASE"/>
    <property type="match status" value="1"/>
</dbReference>
<dbReference type="Pfam" id="PF02738">
    <property type="entry name" value="MoCoBD_1"/>
    <property type="match status" value="1"/>
</dbReference>
<evidence type="ECO:0000313" key="26">
    <source>
        <dbReference type="Ensembl" id="ENSCCRP00010088115.1"/>
    </source>
</evidence>
<feature type="binding site" evidence="23">
    <location>
        <position position="749"/>
    </location>
    <ligand>
        <name>Mo-molybdopterin</name>
        <dbReference type="ChEBI" id="CHEBI:71302"/>
    </ligand>
    <ligandPart>
        <name>Mo</name>
        <dbReference type="ChEBI" id="CHEBI:28685"/>
    </ligandPart>
</feature>
<feature type="binding site" evidence="23">
    <location>
        <position position="1031"/>
    </location>
    <ligand>
        <name>Mo-molybdopterin</name>
        <dbReference type="ChEBI" id="CHEBI:71302"/>
    </ligand>
    <ligandPart>
        <name>Mo</name>
        <dbReference type="ChEBI" id="CHEBI:28685"/>
    </ligandPart>
</feature>
<feature type="binding site" evidence="23">
    <location>
        <position position="115"/>
    </location>
    <ligand>
        <name>[2Fe-2S] cluster</name>
        <dbReference type="ChEBI" id="CHEBI:190135"/>
        <label>2</label>
    </ligand>
</feature>
<evidence type="ECO:0000256" key="7">
    <source>
        <dbReference type="ARBA" id="ARBA00022505"/>
    </source>
</evidence>
<comment type="catalytic activity">
    <reaction evidence="20">
        <text>hypoxanthine + NAD(+) + H2O = xanthine + NADH + H(+)</text>
        <dbReference type="Rhea" id="RHEA:24670"/>
        <dbReference type="ChEBI" id="CHEBI:15377"/>
        <dbReference type="ChEBI" id="CHEBI:15378"/>
        <dbReference type="ChEBI" id="CHEBI:17368"/>
        <dbReference type="ChEBI" id="CHEBI:17712"/>
        <dbReference type="ChEBI" id="CHEBI:57540"/>
        <dbReference type="ChEBI" id="CHEBI:57945"/>
        <dbReference type="EC" id="1.17.1.4"/>
    </reaction>
</comment>
<evidence type="ECO:0000256" key="5">
    <source>
        <dbReference type="ARBA" id="ARBA00013221"/>
    </source>
</evidence>
<feature type="binding site" evidence="22">
    <location>
        <position position="962"/>
    </location>
    <ligand>
        <name>substrate</name>
    </ligand>
</feature>
<dbReference type="InterPro" id="IPR022407">
    <property type="entry name" value="OxRdtase_Mopterin_BS"/>
</dbReference>
<dbReference type="PROSITE" id="PS51085">
    <property type="entry name" value="2FE2S_FER_2"/>
    <property type="match status" value="1"/>
</dbReference>
<feature type="binding site" evidence="23">
    <location>
        <position position="45"/>
    </location>
    <ligand>
        <name>[2Fe-2S] cluster</name>
        <dbReference type="ChEBI" id="CHEBI:190135"/>
        <label>1</label>
    </ligand>
</feature>
<proteinExistence type="inferred from homology"/>
<comment type="cofactor">
    <cofactor evidence="23">
        <name>Mo-molybdopterin</name>
        <dbReference type="ChEBI" id="CHEBI:71302"/>
    </cofactor>
    <text evidence="23">Binds 1 Mo-molybdopterin (Mo-MPT) cofactor per subunit.</text>
</comment>
<feature type="binding site" evidence="22">
    <location>
        <position position="363"/>
    </location>
    <ligand>
        <name>FAD</name>
        <dbReference type="ChEBI" id="CHEBI:57692"/>
    </ligand>
</feature>
<evidence type="ECO:0000256" key="1">
    <source>
        <dbReference type="ARBA" id="ARBA00001974"/>
    </source>
</evidence>
<feature type="binding site" evidence="22">
    <location>
        <position position="340"/>
    </location>
    <ligand>
        <name>FAD</name>
        <dbReference type="ChEBI" id="CHEBI:57692"/>
    </ligand>
</feature>
<keyword evidence="16" id="KW-0576">Peroxisome</keyword>
<keyword evidence="27" id="KW-1185">Reference proteome</keyword>
<protein>
    <recommendedName>
        <fullName evidence="6">Xanthine dehydrogenase/oxidase</fullName>
        <ecNumber evidence="4">1.17.1.4</ecNumber>
        <ecNumber evidence="5">1.17.3.2</ecNumber>
    </recommendedName>
</protein>
<reference evidence="26" key="1">
    <citation type="submission" date="2025-08" db="UniProtKB">
        <authorList>
            <consortium name="Ensembl"/>
        </authorList>
    </citation>
    <scope>IDENTIFICATION</scope>
</reference>
<evidence type="ECO:0000259" key="24">
    <source>
        <dbReference type="PROSITE" id="PS51085"/>
    </source>
</evidence>
<evidence type="ECO:0000256" key="19">
    <source>
        <dbReference type="ARBA" id="ARBA00049017"/>
    </source>
</evidence>
<dbReference type="InterPro" id="IPR001041">
    <property type="entry name" value="2Fe-2S_ferredoxin-type"/>
</dbReference>
<evidence type="ECO:0000256" key="3">
    <source>
        <dbReference type="ARBA" id="ARBA00006849"/>
    </source>
</evidence>
<feature type="active site" description="Proton acceptor" evidence="21">
    <location>
        <position position="1213"/>
    </location>
</feature>
<dbReference type="SUPFAM" id="SSF56176">
    <property type="entry name" value="FAD-binding/transporter-associated domain-like"/>
    <property type="match status" value="1"/>
</dbReference>
<dbReference type="InterPro" id="IPR016166">
    <property type="entry name" value="FAD-bd_PCMH"/>
</dbReference>
<dbReference type="SMART" id="SM01092">
    <property type="entry name" value="CO_deh_flav_C"/>
    <property type="match status" value="1"/>
</dbReference>
<feature type="binding site" evidence="23">
    <location>
        <position position="150"/>
    </location>
    <ligand>
        <name>[2Fe-2S] cluster</name>
        <dbReference type="ChEBI" id="CHEBI:190135"/>
        <label>2</label>
    </ligand>
</feature>
<dbReference type="Gene3D" id="3.30.465.10">
    <property type="match status" value="1"/>
</dbReference>
<comment type="subcellular location">
    <subcellularLocation>
        <location evidence="2">Peroxisome</location>
    </subcellularLocation>
</comment>
<keyword evidence="8" id="KW-0285">Flavoprotein</keyword>
<dbReference type="InterPro" id="IPR036683">
    <property type="entry name" value="CO_DH_flav_C_dom_sf"/>
</dbReference>
<dbReference type="GO" id="GO:0071949">
    <property type="term" value="F:FAD binding"/>
    <property type="evidence" value="ECO:0007669"/>
    <property type="project" value="InterPro"/>
</dbReference>
<feature type="binding site" evidence="23">
    <location>
        <position position="118"/>
    </location>
    <ligand>
        <name>[2Fe-2S] cluster</name>
        <dbReference type="ChEBI" id="CHEBI:190135"/>
        <label>2</label>
    </ligand>
</feature>
<dbReference type="InterPro" id="IPR006058">
    <property type="entry name" value="2Fe2S_fd_BS"/>
</dbReference>
<dbReference type="Ensembl" id="ENSCCRT00010097695.1">
    <property type="protein sequence ID" value="ENSCCRP00010088115.1"/>
    <property type="gene ID" value="ENSCCRG00010019450.1"/>
</dbReference>
<keyword evidence="14 23" id="KW-0411">Iron-sulfur</keyword>
<evidence type="ECO:0000256" key="22">
    <source>
        <dbReference type="PIRSR" id="PIRSR000127-2"/>
    </source>
</evidence>
<organism evidence="26 27">
    <name type="scientific">Cyprinus carpio</name>
    <name type="common">Common carp</name>
    <dbReference type="NCBI Taxonomy" id="7962"/>
    <lineage>
        <taxon>Eukaryota</taxon>
        <taxon>Metazoa</taxon>
        <taxon>Chordata</taxon>
        <taxon>Craniata</taxon>
        <taxon>Vertebrata</taxon>
        <taxon>Euteleostomi</taxon>
        <taxon>Actinopterygii</taxon>
        <taxon>Neopterygii</taxon>
        <taxon>Teleostei</taxon>
        <taxon>Ostariophysi</taxon>
        <taxon>Cypriniformes</taxon>
        <taxon>Cyprinidae</taxon>
        <taxon>Cyprininae</taxon>
        <taxon>Cyprinus</taxon>
    </lineage>
</organism>
<dbReference type="Pfam" id="PF20256">
    <property type="entry name" value="MoCoBD_2"/>
    <property type="match status" value="1"/>
</dbReference>
<dbReference type="GO" id="GO:0005777">
    <property type="term" value="C:peroxisome"/>
    <property type="evidence" value="ECO:0007669"/>
    <property type="project" value="UniProtKB-SubCell"/>
</dbReference>
<dbReference type="SMART" id="SM01008">
    <property type="entry name" value="Ald_Xan_dh_C"/>
    <property type="match status" value="1"/>
</dbReference>
<dbReference type="GO" id="GO:0051537">
    <property type="term" value="F:2 iron, 2 sulfur cluster binding"/>
    <property type="evidence" value="ECO:0007669"/>
    <property type="project" value="UniProtKB-KW"/>
</dbReference>
<dbReference type="SUPFAM" id="SSF56003">
    <property type="entry name" value="Molybdenum cofactor-binding domain"/>
    <property type="match status" value="1"/>
</dbReference>
<dbReference type="GO" id="GO:0004855">
    <property type="term" value="F:xanthine oxidase activity"/>
    <property type="evidence" value="ECO:0007669"/>
    <property type="project" value="UniProtKB-EC"/>
</dbReference>
<dbReference type="Gene3D" id="3.30.390.50">
    <property type="entry name" value="CO dehydrogenase flavoprotein, C-terminal domain"/>
    <property type="match status" value="1"/>
</dbReference>
<dbReference type="Pfam" id="PF00111">
    <property type="entry name" value="Fer2"/>
    <property type="match status" value="1"/>
</dbReference>
<dbReference type="EC" id="1.17.1.4" evidence="4"/>
<dbReference type="InterPro" id="IPR016169">
    <property type="entry name" value="FAD-bd_PCMH_sub2"/>
</dbReference>
<evidence type="ECO:0000256" key="21">
    <source>
        <dbReference type="PIRSR" id="PIRSR000127-1"/>
    </source>
</evidence>
<dbReference type="GO" id="GO:0004854">
    <property type="term" value="F:xanthine dehydrogenase activity"/>
    <property type="evidence" value="ECO:0007669"/>
    <property type="project" value="UniProtKB-EC"/>
</dbReference>
<evidence type="ECO:0000256" key="16">
    <source>
        <dbReference type="ARBA" id="ARBA00023140"/>
    </source>
</evidence>
<dbReference type="Gene3D" id="1.10.150.120">
    <property type="entry name" value="[2Fe-2S]-binding domain"/>
    <property type="match status" value="1"/>
</dbReference>
<dbReference type="InterPro" id="IPR014307">
    <property type="entry name" value="Xanthine_DH_ssu"/>
</dbReference>
<dbReference type="InterPro" id="IPR036884">
    <property type="entry name" value="2Fe-2S-bd_dom_sf"/>
</dbReference>
<keyword evidence="11 22" id="KW-0274">FAD</keyword>
<keyword evidence="12" id="KW-0560">Oxidoreductase</keyword>
<dbReference type="PIRSF" id="PIRSF000127">
    <property type="entry name" value="Xanthine_DH"/>
    <property type="match status" value="1"/>
</dbReference>
<dbReference type="GO" id="GO:0006145">
    <property type="term" value="P:purine nucleobase catabolic process"/>
    <property type="evidence" value="ECO:0007669"/>
    <property type="project" value="UniProtKB-ARBA"/>
</dbReference>
<evidence type="ECO:0000256" key="18">
    <source>
        <dbReference type="ARBA" id="ARBA00047378"/>
    </source>
</evidence>
<keyword evidence="15" id="KW-0520">NAD</keyword>
<dbReference type="Proteomes" id="UP000694427">
    <property type="component" value="Unplaced"/>
</dbReference>
<dbReference type="InterPro" id="IPR012675">
    <property type="entry name" value="Beta-grasp_dom_sf"/>
</dbReference>
<evidence type="ECO:0000256" key="2">
    <source>
        <dbReference type="ARBA" id="ARBA00004275"/>
    </source>
</evidence>
<dbReference type="InterPro" id="IPR002346">
    <property type="entry name" value="Mopterin_DH_FAD-bd"/>
</dbReference>
<dbReference type="InterPro" id="IPR000674">
    <property type="entry name" value="Ald_Oxase/Xan_DH_a/b"/>
</dbReference>
<dbReference type="AlphaFoldDB" id="A0A8C1NER4"/>
<feature type="binding site" evidence="22">
    <location>
        <position position="893"/>
    </location>
    <ligand>
        <name>substrate</name>
    </ligand>
</feature>
<comment type="cofactor">
    <cofactor evidence="23">
        <name>[2Fe-2S] cluster</name>
        <dbReference type="ChEBI" id="CHEBI:190135"/>
    </cofactor>
    <text evidence="23">Binds 2 [2Fe-2S] clusters.</text>
</comment>
<comment type="catalytic activity">
    <reaction evidence="19">
        <text>xanthine + NAD(+) + H2O = urate + NADH + H(+)</text>
        <dbReference type="Rhea" id="RHEA:16669"/>
        <dbReference type="ChEBI" id="CHEBI:15377"/>
        <dbReference type="ChEBI" id="CHEBI:15378"/>
        <dbReference type="ChEBI" id="CHEBI:17712"/>
        <dbReference type="ChEBI" id="CHEBI:17775"/>
        <dbReference type="ChEBI" id="CHEBI:57540"/>
        <dbReference type="ChEBI" id="CHEBI:57945"/>
        <dbReference type="EC" id="1.17.1.4"/>
    </reaction>
</comment>
<keyword evidence="10 23" id="KW-0479">Metal-binding</keyword>
<evidence type="ECO:0000256" key="9">
    <source>
        <dbReference type="ARBA" id="ARBA00022714"/>
    </source>
</evidence>
<dbReference type="InterPro" id="IPR037165">
    <property type="entry name" value="AldOxase/xan_DH_Mopterin-bd_sf"/>
</dbReference>
<feature type="binding site" evidence="23">
    <location>
        <position position="75"/>
    </location>
    <ligand>
        <name>[2Fe-2S] cluster</name>
        <dbReference type="ChEBI" id="CHEBI:190135"/>
        <label>1</label>
    </ligand>
</feature>
<feature type="binding site" evidence="22">
    <location>
        <position position="859"/>
    </location>
    <ligand>
        <name>substrate</name>
    </ligand>
</feature>
<dbReference type="Pfam" id="PF01799">
    <property type="entry name" value="Fer2_2"/>
    <property type="match status" value="1"/>
</dbReference>
<dbReference type="PROSITE" id="PS00197">
    <property type="entry name" value="2FE2S_FER_1"/>
    <property type="match status" value="1"/>
</dbReference>
<dbReference type="SUPFAM" id="SSF55447">
    <property type="entry name" value="CO dehydrogenase flavoprotein C-terminal domain-like"/>
    <property type="match status" value="1"/>
</dbReference>
<dbReference type="GO" id="GO:0005506">
    <property type="term" value="F:iron ion binding"/>
    <property type="evidence" value="ECO:0007669"/>
    <property type="project" value="InterPro"/>
</dbReference>
<evidence type="ECO:0000256" key="17">
    <source>
        <dbReference type="ARBA" id="ARBA00034078"/>
    </source>
</evidence>
<evidence type="ECO:0000256" key="14">
    <source>
        <dbReference type="ARBA" id="ARBA00023014"/>
    </source>
</evidence>
<evidence type="ECO:0000256" key="12">
    <source>
        <dbReference type="ARBA" id="ARBA00023002"/>
    </source>
</evidence>
<dbReference type="Gene3D" id="3.30.43.10">
    <property type="entry name" value="Uridine Diphospho-n-acetylenolpyruvylglucosamine Reductase, domain 2"/>
    <property type="match status" value="1"/>
</dbReference>
<name>A0A8C1NER4_CYPCA</name>